<name>A0A0F9BHE8_9ZZZZ</name>
<protein>
    <submittedName>
        <fullName evidence="1">Uncharacterized protein</fullName>
    </submittedName>
</protein>
<dbReference type="AlphaFoldDB" id="A0A0F9BHE8"/>
<evidence type="ECO:0000313" key="1">
    <source>
        <dbReference type="EMBL" id="KKK90049.1"/>
    </source>
</evidence>
<comment type="caution">
    <text evidence="1">The sequence shown here is derived from an EMBL/GenBank/DDBJ whole genome shotgun (WGS) entry which is preliminary data.</text>
</comment>
<accession>A0A0F9BHE8</accession>
<reference evidence="1" key="1">
    <citation type="journal article" date="2015" name="Nature">
        <title>Complex archaea that bridge the gap between prokaryotes and eukaryotes.</title>
        <authorList>
            <person name="Spang A."/>
            <person name="Saw J.H."/>
            <person name="Jorgensen S.L."/>
            <person name="Zaremba-Niedzwiedzka K."/>
            <person name="Martijn J."/>
            <person name="Lind A.E."/>
            <person name="van Eijk R."/>
            <person name="Schleper C."/>
            <person name="Guy L."/>
            <person name="Ettema T.J."/>
        </authorList>
    </citation>
    <scope>NUCLEOTIDE SEQUENCE</scope>
</reference>
<proteinExistence type="predicted"/>
<dbReference type="EMBL" id="LAZR01049267">
    <property type="protein sequence ID" value="KKK90049.1"/>
    <property type="molecule type" value="Genomic_DNA"/>
</dbReference>
<sequence length="214" mass="24844">MNALSVPECKTLGIMRKIGLITINPSTFDLSEVIKEIIIKNEYKNILYCKKSSFTCDPKDFIENNCLNTKYIAYLSSKLNEYNKDIIGLQVIDNNFKQNDIGLFSAIGSKNAILISTLYIKSDNRERMKHRMVVTLLHELGEIIAHLLGYTHFTLVLAKHDGECVFYPPNKKVFEWIRKGKFRYIAKYKDSLPEYYCSRCSEIIKEGIEVWHEI</sequence>
<gene>
    <name evidence="1" type="ORF">LCGC14_2726980</name>
</gene>
<organism evidence="1">
    <name type="scientific">marine sediment metagenome</name>
    <dbReference type="NCBI Taxonomy" id="412755"/>
    <lineage>
        <taxon>unclassified sequences</taxon>
        <taxon>metagenomes</taxon>
        <taxon>ecological metagenomes</taxon>
    </lineage>
</organism>